<dbReference type="EMBL" id="MJMJ01000001">
    <property type="protein sequence ID" value="OLQ93052.1"/>
    <property type="molecule type" value="Genomic_DNA"/>
</dbReference>
<dbReference type="EMBL" id="MJMH01000066">
    <property type="protein sequence ID" value="OLQ95627.1"/>
    <property type="molecule type" value="Genomic_DNA"/>
</dbReference>
<proteinExistence type="predicted"/>
<sequence>MKKISLLVGTAALAVSAASHAHFQLLYTPTSQLEKPTTVDMKLVFGHPMENGHVMDMGAPEEFFVMFKDKKTDLLSKLKKITWTGPDNQADAYQVDYKVTRNGDYAFALVPAPYYEAGEGVYIQQITKRYINKGALPTGWDKPLGLKTEIVPKNKPYQVFAGSTFTGQVLSEGKPAAGVECEIEWINTKIDSKANAFAKENFSATPASAIVAVTDDNGMFTFGIPKAGKWGFACLGSGPDTEYKGKELSQDAVLWIEAQDL</sequence>
<dbReference type="STRING" id="1381081.BIY22_00745"/>
<keyword evidence="1" id="KW-0732">Signal</keyword>
<evidence type="ECO:0000313" key="2">
    <source>
        <dbReference type="EMBL" id="OLQ93052.1"/>
    </source>
</evidence>
<feature type="signal peptide" evidence="1">
    <location>
        <begin position="1"/>
        <end position="21"/>
    </location>
</feature>
<dbReference type="Proteomes" id="UP000186313">
    <property type="component" value="Unassembled WGS sequence"/>
</dbReference>
<protein>
    <submittedName>
        <fullName evidence="2">Nickel transporter</fullName>
    </submittedName>
</protein>
<organism evidence="2 5">
    <name type="scientific">Vibrio panuliri</name>
    <dbReference type="NCBI Taxonomy" id="1381081"/>
    <lineage>
        <taxon>Bacteria</taxon>
        <taxon>Pseudomonadati</taxon>
        <taxon>Pseudomonadota</taxon>
        <taxon>Gammaproteobacteria</taxon>
        <taxon>Vibrionales</taxon>
        <taxon>Vibrionaceae</taxon>
        <taxon>Vibrio</taxon>
    </lineage>
</organism>
<dbReference type="Proteomes" id="UP000186039">
    <property type="component" value="Unassembled WGS sequence"/>
</dbReference>
<gene>
    <name evidence="3" type="ORF">BIY20_06185</name>
    <name evidence="2" type="ORF">BIY22_00745</name>
</gene>
<accession>A0A1Q9HQD9</accession>
<dbReference type="OrthoDB" id="9780723at2"/>
<dbReference type="InterPro" id="IPR019613">
    <property type="entry name" value="DUF4198"/>
</dbReference>
<dbReference type="Pfam" id="PF10670">
    <property type="entry name" value="DUF4198"/>
    <property type="match status" value="1"/>
</dbReference>
<evidence type="ECO:0000313" key="3">
    <source>
        <dbReference type="EMBL" id="OLQ95627.1"/>
    </source>
</evidence>
<name>A0A1Q9HQD9_9VIBR</name>
<dbReference type="RefSeq" id="WP_075705679.1">
    <property type="nucleotide sequence ID" value="NZ_AP019655.1"/>
</dbReference>
<reference evidence="4 5" key="1">
    <citation type="submission" date="2016-09" db="EMBL/GenBank/DDBJ databases">
        <title>Genomic Taxonomy of the Vibrionaceae.</title>
        <authorList>
            <person name="Gonzalez-Castillo A."/>
            <person name="Gomez-Gil B."/>
            <person name="Enciso-Ibarra K."/>
        </authorList>
    </citation>
    <scope>NUCLEOTIDE SEQUENCE [LARGE SCALE GENOMIC DNA]</scope>
    <source>
        <strain evidence="3 4">CAIM 1902</strain>
        <strain evidence="2 5">CAIM 703</strain>
    </source>
</reference>
<keyword evidence="4" id="KW-1185">Reference proteome</keyword>
<comment type="caution">
    <text evidence="2">The sequence shown here is derived from an EMBL/GenBank/DDBJ whole genome shotgun (WGS) entry which is preliminary data.</text>
</comment>
<evidence type="ECO:0000313" key="4">
    <source>
        <dbReference type="Proteomes" id="UP000186039"/>
    </source>
</evidence>
<evidence type="ECO:0000313" key="5">
    <source>
        <dbReference type="Proteomes" id="UP000186313"/>
    </source>
</evidence>
<evidence type="ECO:0000256" key="1">
    <source>
        <dbReference type="SAM" id="SignalP"/>
    </source>
</evidence>
<feature type="chain" id="PRO_5043149055" evidence="1">
    <location>
        <begin position="22"/>
        <end position="261"/>
    </location>
</feature>
<dbReference type="AlphaFoldDB" id="A0A1Q9HQD9"/>